<keyword evidence="6" id="KW-0812">Transmembrane</keyword>
<dbReference type="AlphaFoldDB" id="A0A7W7MGR6"/>
<protein>
    <recommendedName>
        <fullName evidence="8">Gram-positive cocci surface proteins LPxTG domain-containing protein</fullName>
    </recommendedName>
</protein>
<comment type="caution">
    <text evidence="10">The sequence shown here is derived from an EMBL/GenBank/DDBJ whole genome shotgun (WGS) entry which is preliminary data.</text>
</comment>
<evidence type="ECO:0000256" key="3">
    <source>
        <dbReference type="ARBA" id="ARBA00022729"/>
    </source>
</evidence>
<keyword evidence="4" id="KW-0572">Peptidoglycan-anchor</keyword>
<dbReference type="EMBL" id="JACHNC010000001">
    <property type="protein sequence ID" value="MBB4749674.1"/>
    <property type="molecule type" value="Genomic_DNA"/>
</dbReference>
<dbReference type="RefSeq" id="WP_188121951.1">
    <property type="nucleotide sequence ID" value="NZ_BOMP01000020.1"/>
</dbReference>
<proteinExistence type="predicted"/>
<keyword evidence="1" id="KW-0134">Cell wall</keyword>
<feature type="transmembrane region" description="Helical" evidence="6">
    <location>
        <begin position="423"/>
        <end position="442"/>
    </location>
</feature>
<feature type="signal peptide" evidence="7">
    <location>
        <begin position="1"/>
        <end position="33"/>
    </location>
</feature>
<sequence>MPIARSSSRPAHLTVAAAGMAAALVLPVTPAAATPATPAPEGCHIGDFTARAEAGLAKITVLDPGPLVRGLPALADVRLAVSDGTVNSAGRPFKTVAGGRHADAKLLGIPGGGTGAQHMAPSRQPGPVTAELAQFQAAGLATVKAGKATAQATWERGYQCGRTGPLTRSAVMLAGLSLLDGTGPVPAILADRRRTGLLRVGPSGSTQTATDLVRVGRGRIGVRSAAGAALSDLSLFAGTPQEISIKVINQPRLEVIAGGDRADSKVTYKPAVLSVTAAGESAHVLKDVGTAVSLDLLGGIEERSPASLQVRVSLGDLKQQINGRQVRAEAASVRVEVKLGQVHVLDVTLGYLSAAACAPAVVHDDKPYGEHPRGRTSPTPAAVQPVGRVPAAPSPAASPSASVSPSGGTRDGQLALTGTDVTAYGFGGAALVLGGLLALLLGRRGRRN</sequence>
<evidence type="ECO:0000256" key="7">
    <source>
        <dbReference type="SAM" id="SignalP"/>
    </source>
</evidence>
<evidence type="ECO:0000259" key="8">
    <source>
        <dbReference type="PROSITE" id="PS50847"/>
    </source>
</evidence>
<evidence type="ECO:0000256" key="4">
    <source>
        <dbReference type="ARBA" id="ARBA00023088"/>
    </source>
</evidence>
<feature type="region of interest" description="Disordered" evidence="5">
    <location>
        <begin position="366"/>
        <end position="411"/>
    </location>
</feature>
<reference evidence="10 11" key="1">
    <citation type="submission" date="2020-08" db="EMBL/GenBank/DDBJ databases">
        <title>Sequencing the genomes of 1000 actinobacteria strains.</title>
        <authorList>
            <person name="Klenk H.-P."/>
        </authorList>
    </citation>
    <scope>NUCLEOTIDE SEQUENCE [LARGE SCALE GENOMIC DNA]</scope>
    <source>
        <strain evidence="10 11">DSM 43150</strain>
    </source>
</reference>
<feature type="compositionally biased region" description="Low complexity" evidence="5">
    <location>
        <begin position="389"/>
        <end position="406"/>
    </location>
</feature>
<evidence type="ECO:0000256" key="1">
    <source>
        <dbReference type="ARBA" id="ARBA00022512"/>
    </source>
</evidence>
<evidence type="ECO:0000256" key="2">
    <source>
        <dbReference type="ARBA" id="ARBA00022525"/>
    </source>
</evidence>
<evidence type="ECO:0000313" key="10">
    <source>
        <dbReference type="EMBL" id="MBB4749674.1"/>
    </source>
</evidence>
<keyword evidence="3 7" id="KW-0732">Signal</keyword>
<dbReference type="PROSITE" id="PS50847">
    <property type="entry name" value="GRAM_POS_ANCHORING"/>
    <property type="match status" value="1"/>
</dbReference>
<name>A0A7W7MGR6_9ACTN</name>
<keyword evidence="2" id="KW-0964">Secreted</keyword>
<dbReference type="Proteomes" id="UP000631312">
    <property type="component" value="Unassembled WGS sequence"/>
</dbReference>
<dbReference type="InterPro" id="IPR019931">
    <property type="entry name" value="LPXTG_anchor"/>
</dbReference>
<evidence type="ECO:0000313" key="9">
    <source>
        <dbReference type="EMBL" id="GIE38412.1"/>
    </source>
</evidence>
<feature type="domain" description="Gram-positive cocci surface proteins LPxTG" evidence="8">
    <location>
        <begin position="414"/>
        <end position="448"/>
    </location>
</feature>
<keyword evidence="12" id="KW-1185">Reference proteome</keyword>
<feature type="chain" id="PRO_5031031452" description="Gram-positive cocci surface proteins LPxTG domain-containing protein" evidence="7">
    <location>
        <begin position="34"/>
        <end position="448"/>
    </location>
</feature>
<keyword evidence="6" id="KW-1133">Transmembrane helix</keyword>
<organism evidence="10 11">
    <name type="scientific">Actinoplanes lobatus</name>
    <dbReference type="NCBI Taxonomy" id="113568"/>
    <lineage>
        <taxon>Bacteria</taxon>
        <taxon>Bacillati</taxon>
        <taxon>Actinomycetota</taxon>
        <taxon>Actinomycetes</taxon>
        <taxon>Micromonosporales</taxon>
        <taxon>Micromonosporaceae</taxon>
        <taxon>Actinoplanes</taxon>
    </lineage>
</organism>
<evidence type="ECO:0000313" key="12">
    <source>
        <dbReference type="Proteomes" id="UP000631312"/>
    </source>
</evidence>
<evidence type="ECO:0000256" key="5">
    <source>
        <dbReference type="SAM" id="MobiDB-lite"/>
    </source>
</evidence>
<reference evidence="9 12" key="2">
    <citation type="submission" date="2021-01" db="EMBL/GenBank/DDBJ databases">
        <title>Whole genome shotgun sequence of Actinoplanes lobatus NBRC 12513.</title>
        <authorList>
            <person name="Komaki H."/>
            <person name="Tamura T."/>
        </authorList>
    </citation>
    <scope>NUCLEOTIDE SEQUENCE [LARGE SCALE GENOMIC DNA]</scope>
    <source>
        <strain evidence="9 12">NBRC 12513</strain>
    </source>
</reference>
<evidence type="ECO:0000313" key="11">
    <source>
        <dbReference type="Proteomes" id="UP000590511"/>
    </source>
</evidence>
<dbReference type="EMBL" id="BOMP01000020">
    <property type="protein sequence ID" value="GIE38412.1"/>
    <property type="molecule type" value="Genomic_DNA"/>
</dbReference>
<evidence type="ECO:0000256" key="6">
    <source>
        <dbReference type="SAM" id="Phobius"/>
    </source>
</evidence>
<dbReference type="Proteomes" id="UP000590511">
    <property type="component" value="Unassembled WGS sequence"/>
</dbReference>
<gene>
    <name evidence="9" type="ORF">Alo02nite_13100</name>
    <name evidence="10" type="ORF">BJ964_003835</name>
</gene>
<accession>A0A7W7MGR6</accession>
<keyword evidence="6" id="KW-0472">Membrane</keyword>